<dbReference type="InterPro" id="IPR005754">
    <property type="entry name" value="Sortase"/>
</dbReference>
<keyword evidence="2" id="KW-0732">Signal</keyword>
<evidence type="ECO:0008006" key="5">
    <source>
        <dbReference type="Google" id="ProtNLM"/>
    </source>
</evidence>
<name>A0ABX3EQV3_9BACL</name>
<dbReference type="PROSITE" id="PS51257">
    <property type="entry name" value="PROKAR_LIPOPROTEIN"/>
    <property type="match status" value="1"/>
</dbReference>
<dbReference type="Proteomes" id="UP000186058">
    <property type="component" value="Unassembled WGS sequence"/>
</dbReference>
<organism evidence="3 4">
    <name type="scientific">Paenibacillus helianthi</name>
    <dbReference type="NCBI Taxonomy" id="1349432"/>
    <lineage>
        <taxon>Bacteria</taxon>
        <taxon>Bacillati</taxon>
        <taxon>Bacillota</taxon>
        <taxon>Bacilli</taxon>
        <taxon>Bacillales</taxon>
        <taxon>Paenibacillaceae</taxon>
        <taxon>Paenibacillus</taxon>
    </lineage>
</organism>
<dbReference type="EMBL" id="LVWI01000031">
    <property type="protein sequence ID" value="OKP88312.1"/>
    <property type="molecule type" value="Genomic_DNA"/>
</dbReference>
<reference evidence="3 4" key="1">
    <citation type="submission" date="2016-03" db="EMBL/GenBank/DDBJ databases">
        <authorList>
            <person name="Sant'Anna F.H."/>
            <person name="Ambrosini A."/>
            <person name="Souza R."/>
            <person name="Bach E."/>
            <person name="Fernandes G."/>
            <person name="Balsanelli E."/>
            <person name="Baura V.A."/>
            <person name="Souza E.M."/>
            <person name="Passaglia L."/>
        </authorList>
    </citation>
    <scope>NUCLEOTIDE SEQUENCE [LARGE SCALE GENOMIC DNA]</scope>
    <source>
        <strain evidence="3 4">P26E</strain>
    </source>
</reference>
<dbReference type="Pfam" id="PF04203">
    <property type="entry name" value="Sortase"/>
    <property type="match status" value="1"/>
</dbReference>
<evidence type="ECO:0000313" key="3">
    <source>
        <dbReference type="EMBL" id="OKP88312.1"/>
    </source>
</evidence>
<dbReference type="Gene3D" id="2.40.260.10">
    <property type="entry name" value="Sortase"/>
    <property type="match status" value="1"/>
</dbReference>
<dbReference type="InterPro" id="IPR042001">
    <property type="entry name" value="Sortase_F"/>
</dbReference>
<proteinExistence type="predicted"/>
<protein>
    <recommendedName>
        <fullName evidence="5">Class F sortase</fullName>
    </recommendedName>
</protein>
<feature type="signal peptide" evidence="2">
    <location>
        <begin position="1"/>
        <end position="18"/>
    </location>
</feature>
<feature type="chain" id="PRO_5046679286" description="Class F sortase" evidence="2">
    <location>
        <begin position="19"/>
        <end position="208"/>
    </location>
</feature>
<dbReference type="CDD" id="cd05829">
    <property type="entry name" value="Sortase_F"/>
    <property type="match status" value="1"/>
</dbReference>
<keyword evidence="1" id="KW-0378">Hydrolase</keyword>
<dbReference type="InterPro" id="IPR023365">
    <property type="entry name" value="Sortase_dom-sf"/>
</dbReference>
<evidence type="ECO:0000256" key="1">
    <source>
        <dbReference type="ARBA" id="ARBA00022801"/>
    </source>
</evidence>
<dbReference type="SUPFAM" id="SSF63817">
    <property type="entry name" value="Sortase"/>
    <property type="match status" value="1"/>
</dbReference>
<accession>A0ABX3EQV3</accession>
<sequence length="208" mass="23136">MRKWAALFFVIFICISLAGCLDNHSGNYEKAETLIPEASPAPSEKPKILEVKKSEVPPEKFLPDIIEIPSISVKAVIKPVTILANGQMDVPKNTGVTGILYPGILPGEKGNVIIDGHVDSYTGPAVFYKLKKLKQGDLIIVSDQLKHRLTYTVQSAEVFTPAEAPVERIFGKTDEYRMNLITCTGRYSRKKKEHEQRLVIFAKIGEKL</sequence>
<gene>
    <name evidence="3" type="ORF">A3844_08035</name>
</gene>
<comment type="caution">
    <text evidence="3">The sequence shown here is derived from an EMBL/GenBank/DDBJ whole genome shotgun (WGS) entry which is preliminary data.</text>
</comment>
<keyword evidence="4" id="KW-1185">Reference proteome</keyword>
<evidence type="ECO:0000256" key="2">
    <source>
        <dbReference type="SAM" id="SignalP"/>
    </source>
</evidence>
<evidence type="ECO:0000313" key="4">
    <source>
        <dbReference type="Proteomes" id="UP000186058"/>
    </source>
</evidence>